<dbReference type="Proteomes" id="UP000680638">
    <property type="component" value="Unassembled WGS sequence"/>
</dbReference>
<comment type="caution">
    <text evidence="1">The sequence shown here is derived from an EMBL/GenBank/DDBJ whole genome shotgun (WGS) entry which is preliminary data.</text>
</comment>
<evidence type="ECO:0000313" key="2">
    <source>
        <dbReference type="Proteomes" id="UP000680638"/>
    </source>
</evidence>
<proteinExistence type="predicted"/>
<dbReference type="EMBL" id="BORW01000003">
    <property type="protein sequence ID" value="GIO66335.1"/>
    <property type="molecule type" value="Genomic_DNA"/>
</dbReference>
<keyword evidence="2" id="KW-1185">Reference proteome</keyword>
<dbReference type="RefSeq" id="WP_212948287.1">
    <property type="nucleotide sequence ID" value="NZ_BORW01000003.1"/>
</dbReference>
<sequence length="182" mass="20392">MKSLGWILLLIFALSGCGGGTEKEDEKFTQEDMGIIKTASGEKVHFGMKRADAEKVLGKGKDAGKGRWEYEPGILVFYRNDSVAMITLEEKTQGQYQTTRGAEIGMRLEQIRNLYGENDIPDPSGANLNYIYDFNKGEFLDEYPSVTDEKTKDTVVFSTMFDSNGQADALIMIDVYFQNHGE</sequence>
<evidence type="ECO:0008006" key="3">
    <source>
        <dbReference type="Google" id="ProtNLM"/>
    </source>
</evidence>
<dbReference type="PROSITE" id="PS51257">
    <property type="entry name" value="PROKAR_LIPOPROTEIN"/>
    <property type="match status" value="1"/>
</dbReference>
<name>A0ABQ4LST8_9BACL</name>
<reference evidence="1 2" key="1">
    <citation type="submission" date="2021-03" db="EMBL/GenBank/DDBJ databases">
        <title>Antimicrobial resistance genes in bacteria isolated from Japanese honey, and their potential for conferring macrolide and lincosamide resistance in the American foulbrood pathogen Paenibacillus larvae.</title>
        <authorList>
            <person name="Okamoto M."/>
            <person name="Kumagai M."/>
            <person name="Kanamori H."/>
            <person name="Takamatsu D."/>
        </authorList>
    </citation>
    <scope>NUCLEOTIDE SEQUENCE [LARGE SCALE GENOMIC DNA]</scope>
    <source>
        <strain evidence="1 2">J21TS3</strain>
    </source>
</reference>
<gene>
    <name evidence="1" type="ORF">J21TS3_11560</name>
</gene>
<accession>A0ABQ4LST8</accession>
<organism evidence="1 2">
    <name type="scientific">Paenibacillus cookii</name>
    <dbReference type="NCBI Taxonomy" id="157839"/>
    <lineage>
        <taxon>Bacteria</taxon>
        <taxon>Bacillati</taxon>
        <taxon>Bacillota</taxon>
        <taxon>Bacilli</taxon>
        <taxon>Bacillales</taxon>
        <taxon>Paenibacillaceae</taxon>
        <taxon>Paenibacillus</taxon>
    </lineage>
</organism>
<protein>
    <recommendedName>
        <fullName evidence="3">Lipoprotein</fullName>
    </recommendedName>
</protein>
<evidence type="ECO:0000313" key="1">
    <source>
        <dbReference type="EMBL" id="GIO66335.1"/>
    </source>
</evidence>